<reference evidence="2 3" key="2">
    <citation type="journal article" date="2011" name="Stand. Genomic Sci.">
        <title>Complete genome sequence of Isosphaera pallida type strain (IS1B).</title>
        <authorList>
            <consortium name="US DOE Joint Genome Institute (JGI-PGF)"/>
            <person name="Goker M."/>
            <person name="Cleland D."/>
            <person name="Saunders E."/>
            <person name="Lapidus A."/>
            <person name="Nolan M."/>
            <person name="Lucas S."/>
            <person name="Hammon N."/>
            <person name="Deshpande S."/>
            <person name="Cheng J.F."/>
            <person name="Tapia R."/>
            <person name="Han C."/>
            <person name="Goodwin L."/>
            <person name="Pitluck S."/>
            <person name="Liolios K."/>
            <person name="Pagani I."/>
            <person name="Ivanova N."/>
            <person name="Mavromatis K."/>
            <person name="Pati A."/>
            <person name="Chen A."/>
            <person name="Palaniappan K."/>
            <person name="Land M."/>
            <person name="Hauser L."/>
            <person name="Chang Y.J."/>
            <person name="Jeffries C.D."/>
            <person name="Detter J.C."/>
            <person name="Beck B."/>
            <person name="Woyke T."/>
            <person name="Bristow J."/>
            <person name="Eisen J.A."/>
            <person name="Markowitz V."/>
            <person name="Hugenholtz P."/>
            <person name="Kyrpides N.C."/>
            <person name="Klenk H.P."/>
        </authorList>
    </citation>
    <scope>NUCLEOTIDE SEQUENCE [LARGE SCALE GENOMIC DNA]</scope>
    <source>
        <strain evidence="3">ATCC 43644 / DSM 9630 / IS1B</strain>
    </source>
</reference>
<dbReference type="RefSeq" id="WP_013564582.1">
    <property type="nucleotide sequence ID" value="NC_014962.1"/>
</dbReference>
<evidence type="ECO:0000313" key="3">
    <source>
        <dbReference type="Proteomes" id="UP000008631"/>
    </source>
</evidence>
<feature type="region of interest" description="Disordered" evidence="1">
    <location>
        <begin position="275"/>
        <end position="302"/>
    </location>
</feature>
<dbReference type="Gene3D" id="2.60.120.260">
    <property type="entry name" value="Galactose-binding domain-like"/>
    <property type="match status" value="1"/>
</dbReference>
<feature type="compositionally biased region" description="Basic and acidic residues" evidence="1">
    <location>
        <begin position="287"/>
        <end position="302"/>
    </location>
</feature>
<dbReference type="AlphaFoldDB" id="E8R0U8"/>
<evidence type="ECO:0000256" key="1">
    <source>
        <dbReference type="SAM" id="MobiDB-lite"/>
    </source>
</evidence>
<sequence length="437" mass="47491">MLTMITPPVGRLDGSSWFRRLVLTAFVVLSSESTGWADEPPSAALASNPSNDSVANPATLGFASALRVCDRQALRDGSGWRVHYRLEVATAAPVAVEPGEVVVIVESDLSNARVPGLEQPRRSRLVVRGDEGLVAQCDLDPTAEEARRSRERLMVELIVNPPRRSRFEATAESPGLSQDPTADPFAAPTAVESPAGPLRIAPATPDETGRRGLGGETIPAAAGPIPSLTLLPGATVEVVLLLSHHRFLYGRYEPLLGRRAIQIRLGELSFADRIDLDDDRPVPPPVHRLDGPQDGPPADRLDPSQYVSAPHSLHLEAHAPGNQSYRFKDQEVRYGTTMRLSFSYLVAIGSEGRVKARVSQYRDGPASSWRILPEGCVEIPLTEIGRWTRVETVFRTQNDATTIGLDFRIGGDIGEAWIDDIVLEAIDDQGATQPRRP</sequence>
<dbReference type="Proteomes" id="UP000008631">
    <property type="component" value="Chromosome"/>
</dbReference>
<evidence type="ECO:0000313" key="2">
    <source>
        <dbReference type="EMBL" id="ADV62294.1"/>
    </source>
</evidence>
<dbReference type="eggNOG" id="ENOG5033YEP">
    <property type="taxonomic scope" value="Bacteria"/>
</dbReference>
<accession>E8R0U8</accession>
<dbReference type="InParanoid" id="E8R0U8"/>
<dbReference type="EMBL" id="CP002353">
    <property type="protein sequence ID" value="ADV62294.1"/>
    <property type="molecule type" value="Genomic_DNA"/>
</dbReference>
<proteinExistence type="predicted"/>
<reference key="1">
    <citation type="submission" date="2010-11" db="EMBL/GenBank/DDBJ databases">
        <title>The complete sequence of chromosome of Isophaera pallida ATCC 43644.</title>
        <authorList>
            <consortium name="US DOE Joint Genome Institute (JGI-PGF)"/>
            <person name="Lucas S."/>
            <person name="Copeland A."/>
            <person name="Lapidus A."/>
            <person name="Bruce D."/>
            <person name="Goodwin L."/>
            <person name="Pitluck S."/>
            <person name="Kyrpides N."/>
            <person name="Mavromatis K."/>
            <person name="Pagani I."/>
            <person name="Ivanova N."/>
            <person name="Saunders E."/>
            <person name="Brettin T."/>
            <person name="Detter J.C."/>
            <person name="Han C."/>
            <person name="Tapia R."/>
            <person name="Land M."/>
            <person name="Hauser L."/>
            <person name="Markowitz V."/>
            <person name="Cheng J.-F."/>
            <person name="Hugenholtz P."/>
            <person name="Woyke T."/>
            <person name="Wu D."/>
            <person name="Eisen J.A."/>
        </authorList>
    </citation>
    <scope>NUCLEOTIDE SEQUENCE</scope>
    <source>
        <strain>ATCC 43644</strain>
    </source>
</reference>
<feature type="region of interest" description="Disordered" evidence="1">
    <location>
        <begin position="166"/>
        <end position="226"/>
    </location>
</feature>
<dbReference type="HOGENOM" id="CLU_743728_0_0_0"/>
<dbReference type="OrthoDB" id="267665at2"/>
<dbReference type="KEGG" id="ipa:Isop_1710"/>
<gene>
    <name evidence="2" type="ordered locus">Isop_1710</name>
</gene>
<feature type="compositionally biased region" description="Low complexity" evidence="1">
    <location>
        <begin position="179"/>
        <end position="190"/>
    </location>
</feature>
<keyword evidence="3" id="KW-1185">Reference proteome</keyword>
<name>E8R0U8_ISOPI</name>
<protein>
    <submittedName>
        <fullName evidence="2">Uncharacterized protein</fullName>
    </submittedName>
</protein>
<organism evidence="2 3">
    <name type="scientific">Isosphaera pallida (strain ATCC 43644 / DSM 9630 / IS1B)</name>
    <dbReference type="NCBI Taxonomy" id="575540"/>
    <lineage>
        <taxon>Bacteria</taxon>
        <taxon>Pseudomonadati</taxon>
        <taxon>Planctomycetota</taxon>
        <taxon>Planctomycetia</taxon>
        <taxon>Isosphaerales</taxon>
        <taxon>Isosphaeraceae</taxon>
        <taxon>Isosphaera</taxon>
    </lineage>
</organism>